<dbReference type="AlphaFoldDB" id="A0A1F7GBT0"/>
<gene>
    <name evidence="1" type="ORF">A2774_05180</name>
</gene>
<dbReference type="InterPro" id="IPR007438">
    <property type="entry name" value="DUF488"/>
</dbReference>
<dbReference type="Pfam" id="PF04343">
    <property type="entry name" value="DUF488"/>
    <property type="match status" value="1"/>
</dbReference>
<proteinExistence type="predicted"/>
<evidence type="ECO:0008006" key="3">
    <source>
        <dbReference type="Google" id="ProtNLM"/>
    </source>
</evidence>
<dbReference type="EMBL" id="MFZG01000024">
    <property type="protein sequence ID" value="OGK16306.1"/>
    <property type="molecule type" value="Genomic_DNA"/>
</dbReference>
<accession>A0A1F7GBT0</accession>
<evidence type="ECO:0000313" key="2">
    <source>
        <dbReference type="Proteomes" id="UP000177208"/>
    </source>
</evidence>
<dbReference type="Proteomes" id="UP000177208">
    <property type="component" value="Unassembled WGS sequence"/>
</dbReference>
<reference evidence="1 2" key="1">
    <citation type="journal article" date="2016" name="Nat. Commun.">
        <title>Thousands of microbial genomes shed light on interconnected biogeochemical processes in an aquifer system.</title>
        <authorList>
            <person name="Anantharaman K."/>
            <person name="Brown C.T."/>
            <person name="Hug L.A."/>
            <person name="Sharon I."/>
            <person name="Castelle C.J."/>
            <person name="Probst A.J."/>
            <person name="Thomas B.C."/>
            <person name="Singh A."/>
            <person name="Wilkins M.J."/>
            <person name="Karaoz U."/>
            <person name="Brodie E.L."/>
            <person name="Williams K.H."/>
            <person name="Hubbard S.S."/>
            <person name="Banfield J.F."/>
        </authorList>
    </citation>
    <scope>NUCLEOTIDE SEQUENCE [LARGE SCALE GENOMIC DNA]</scope>
</reference>
<evidence type="ECO:0000313" key="1">
    <source>
        <dbReference type="EMBL" id="OGK16306.1"/>
    </source>
</evidence>
<comment type="caution">
    <text evidence="1">The sequence shown here is derived from an EMBL/GenBank/DDBJ whole genome shotgun (WGS) entry which is preliminary data.</text>
</comment>
<sequence>MAEKGNYEVFFQNYRNYLREFRDSLEDLIDIGSRKRICLKCFEKDPHTCHRKVVAELIKEYAGKQVDVIHR</sequence>
<organism evidence="1 2">
    <name type="scientific">Candidatus Roizmanbacteria bacterium RIFCSPHIGHO2_01_FULL_39_12c</name>
    <dbReference type="NCBI Taxonomy" id="1802031"/>
    <lineage>
        <taxon>Bacteria</taxon>
        <taxon>Candidatus Roizmaniibacteriota</taxon>
    </lineage>
</organism>
<name>A0A1F7GBT0_9BACT</name>
<protein>
    <recommendedName>
        <fullName evidence="3">DUF488 domain-containing protein</fullName>
    </recommendedName>
</protein>